<dbReference type="Pfam" id="PF00497">
    <property type="entry name" value="SBP_bac_3"/>
    <property type="match status" value="1"/>
</dbReference>
<keyword evidence="5" id="KW-1185">Reference proteome</keyword>
<evidence type="ECO:0000256" key="2">
    <source>
        <dbReference type="SAM" id="SignalP"/>
    </source>
</evidence>
<sequence>MKATCRAFLIGLSLIAFGSLQNAAMAQTVATPNFIDQQQRVASPAAFPVQRIRFLTSVEFPPFSFLDSRGQLAGFNVELARAICEELQLIDICQIEALPFADLEDRLQAGEGEAIIAGLAINSANRDKYVFTRSYFRFPARFVTVRGKSLNDALDNGLPAQKIAVVGATAHEAMLKTFFPASEAVPFASRDEAFQALRDGQAEALFGDGVSLAFWLASDDAQDCCVFAGGPYFSAHFLGEGLAIALKPENKLLAERFDEALTRLVASRSFSELLLKYFPNSAF</sequence>
<gene>
    <name evidence="4" type="ORF">FPY71_12070</name>
</gene>
<dbReference type="Proteomes" id="UP000324738">
    <property type="component" value="Unassembled WGS sequence"/>
</dbReference>
<dbReference type="RefSeq" id="WP_149300477.1">
    <property type="nucleotide sequence ID" value="NZ_VTWH01000002.1"/>
</dbReference>
<feature type="chain" id="PRO_5022897630" evidence="2">
    <location>
        <begin position="27"/>
        <end position="283"/>
    </location>
</feature>
<dbReference type="Gene3D" id="3.40.190.10">
    <property type="entry name" value="Periplasmic binding protein-like II"/>
    <property type="match status" value="2"/>
</dbReference>
<dbReference type="InterPro" id="IPR001638">
    <property type="entry name" value="Solute-binding_3/MltF_N"/>
</dbReference>
<name>A0A5B0DWP0_9HYPH</name>
<evidence type="ECO:0000259" key="3">
    <source>
        <dbReference type="SMART" id="SM00062"/>
    </source>
</evidence>
<comment type="caution">
    <text evidence="4">The sequence shown here is derived from an EMBL/GenBank/DDBJ whole genome shotgun (WGS) entry which is preliminary data.</text>
</comment>
<dbReference type="AlphaFoldDB" id="A0A5B0DWP0"/>
<evidence type="ECO:0000313" key="4">
    <source>
        <dbReference type="EMBL" id="KAA0971164.1"/>
    </source>
</evidence>
<dbReference type="OrthoDB" id="9796586at2"/>
<dbReference type="PANTHER" id="PTHR35936">
    <property type="entry name" value="MEMBRANE-BOUND LYTIC MUREIN TRANSGLYCOSYLASE F"/>
    <property type="match status" value="1"/>
</dbReference>
<protein>
    <submittedName>
        <fullName evidence="4">Transporter substrate-binding domain-containing protein</fullName>
    </submittedName>
</protein>
<dbReference type="SMART" id="SM00062">
    <property type="entry name" value="PBPb"/>
    <property type="match status" value="1"/>
</dbReference>
<dbReference type="SUPFAM" id="SSF53850">
    <property type="entry name" value="Periplasmic binding protein-like II"/>
    <property type="match status" value="1"/>
</dbReference>
<reference evidence="4 5" key="1">
    <citation type="submission" date="2019-08" db="EMBL/GenBank/DDBJ databases">
        <title>Aureimonas fodiniaquatilis sp. nov., isolated from a coal mine wastewater.</title>
        <authorList>
            <person name="Kim W."/>
        </authorList>
    </citation>
    <scope>NUCLEOTIDE SEQUENCE [LARGE SCALE GENOMIC DNA]</scope>
    <source>
        <strain evidence="4 5">CAU 1482</strain>
    </source>
</reference>
<feature type="domain" description="Solute-binding protein family 3/N-terminal" evidence="3">
    <location>
        <begin position="51"/>
        <end position="281"/>
    </location>
</feature>
<feature type="signal peptide" evidence="2">
    <location>
        <begin position="1"/>
        <end position="26"/>
    </location>
</feature>
<evidence type="ECO:0000256" key="1">
    <source>
        <dbReference type="ARBA" id="ARBA00022729"/>
    </source>
</evidence>
<accession>A0A5B0DWP0</accession>
<proteinExistence type="predicted"/>
<evidence type="ECO:0000313" key="5">
    <source>
        <dbReference type="Proteomes" id="UP000324738"/>
    </source>
</evidence>
<dbReference type="PANTHER" id="PTHR35936:SF35">
    <property type="entry name" value="L-CYSTINE-BINDING PROTEIN TCYJ"/>
    <property type="match status" value="1"/>
</dbReference>
<dbReference type="EMBL" id="VTWH01000002">
    <property type="protein sequence ID" value="KAA0971164.1"/>
    <property type="molecule type" value="Genomic_DNA"/>
</dbReference>
<organism evidence="4 5">
    <name type="scientific">Aureimonas fodinaquatilis</name>
    <dbReference type="NCBI Taxonomy" id="2565783"/>
    <lineage>
        <taxon>Bacteria</taxon>
        <taxon>Pseudomonadati</taxon>
        <taxon>Pseudomonadota</taxon>
        <taxon>Alphaproteobacteria</taxon>
        <taxon>Hyphomicrobiales</taxon>
        <taxon>Aurantimonadaceae</taxon>
        <taxon>Aureimonas</taxon>
    </lineage>
</organism>
<keyword evidence="1 2" id="KW-0732">Signal</keyword>